<reference evidence="2" key="1">
    <citation type="journal article" date="2010" name="PLoS Negl. Trop. Dis.">
        <title>The genome sequence of Trypanosoma brucei gambiense, causative agent of chronic human african trypanosomiasis.</title>
        <authorList>
            <person name="Jackson A.P."/>
            <person name="Sanders M."/>
            <person name="Berry A."/>
            <person name="McQuillan J."/>
            <person name="Aslett M.A."/>
            <person name="Quail M.A."/>
            <person name="Chukualim B."/>
            <person name="Capewell P."/>
            <person name="MacLeod A."/>
            <person name="Melville S.E."/>
            <person name="Gibson W."/>
            <person name="Barry J.D."/>
            <person name="Berriman M."/>
            <person name="Hertz-Fowler C."/>
        </authorList>
    </citation>
    <scope>NUCLEOTIDE SEQUENCE [LARGE SCALE GENOMIC DNA]</scope>
    <source>
        <strain evidence="2">MHOM/CI/86/DAL972</strain>
    </source>
</reference>
<evidence type="ECO:0000313" key="1">
    <source>
        <dbReference type="EMBL" id="CBH14080.1"/>
    </source>
</evidence>
<accession>C9ZXD6</accession>
<dbReference type="KEGG" id="tbg:TbgDal_IX1550"/>
<sequence length="402" mass="44231">MRRTIVQLCQPQRCRSFVEETLQNNSASCFADVLHRWYERSLLIEAVATTGQGGVTPATATNQCAGRYHLYEVQLLNKKLSEAQLPGGYRALENYTVAHFAAELGSIPLLGMAEGGILLPRGVHVTNYALGPSCAFEQVPLDIITFTLPDGEGNYLSHIAAKKGHVEFIAALVRRFGAAAILGQHTHPDLEPLGQSLSVYETAFVYGSVPVLHWLDTSHPFSALGGPAEENAVRCVQRAALYGHADSLRYFMQLHGLASHEVAVEALYPAAEAGFTAVLQLLVHTLGEKVVWRPDSHGATALHHAARLGCKELLLDFFQHYELHQHVDDKDNAGRTPAMWCVLGLRKRSVVEFLKLLLKFGSKWPTERDDEGNSMVPVVEHCYSPTSNIRAFVKCTVASSQR</sequence>
<dbReference type="InterPro" id="IPR036770">
    <property type="entry name" value="Ankyrin_rpt-contain_sf"/>
</dbReference>
<evidence type="ECO:0008006" key="3">
    <source>
        <dbReference type="Google" id="ProtNLM"/>
    </source>
</evidence>
<dbReference type="Gene3D" id="1.25.40.20">
    <property type="entry name" value="Ankyrin repeat-containing domain"/>
    <property type="match status" value="1"/>
</dbReference>
<dbReference type="EMBL" id="FN554972">
    <property type="protein sequence ID" value="CBH14080.1"/>
    <property type="molecule type" value="Genomic_DNA"/>
</dbReference>
<dbReference type="GeneID" id="23860138"/>
<name>C9ZXD6_TRYB9</name>
<gene>
    <name evidence="1" type="ORF">TbgDal_IX1550</name>
</gene>
<dbReference type="OrthoDB" id="194358at2759"/>
<dbReference type="RefSeq" id="XP_011776351.1">
    <property type="nucleotide sequence ID" value="XM_011778049.1"/>
</dbReference>
<dbReference type="Pfam" id="PF12796">
    <property type="entry name" value="Ank_2"/>
    <property type="match status" value="1"/>
</dbReference>
<proteinExistence type="predicted"/>
<dbReference type="SUPFAM" id="SSF48403">
    <property type="entry name" value="Ankyrin repeat"/>
    <property type="match status" value="1"/>
</dbReference>
<evidence type="ECO:0000313" key="2">
    <source>
        <dbReference type="Proteomes" id="UP000002316"/>
    </source>
</evidence>
<organism evidence="1 2">
    <name type="scientific">Trypanosoma brucei gambiense (strain MHOM/CI/86/DAL972)</name>
    <dbReference type="NCBI Taxonomy" id="679716"/>
    <lineage>
        <taxon>Eukaryota</taxon>
        <taxon>Discoba</taxon>
        <taxon>Euglenozoa</taxon>
        <taxon>Kinetoplastea</taxon>
        <taxon>Metakinetoplastina</taxon>
        <taxon>Trypanosomatida</taxon>
        <taxon>Trypanosomatidae</taxon>
        <taxon>Trypanosoma</taxon>
    </lineage>
</organism>
<dbReference type="InterPro" id="IPR002110">
    <property type="entry name" value="Ankyrin_rpt"/>
</dbReference>
<dbReference type="AlphaFoldDB" id="C9ZXD6"/>
<dbReference type="Proteomes" id="UP000002316">
    <property type="component" value="Chromosome 9"/>
</dbReference>
<protein>
    <recommendedName>
        <fullName evidence="3">Ankyrin repeat protein</fullName>
    </recommendedName>
</protein>